<dbReference type="SUPFAM" id="SSF48452">
    <property type="entry name" value="TPR-like"/>
    <property type="match status" value="1"/>
</dbReference>
<organism evidence="1 2">
    <name type="scientific">Sphingobium agri</name>
    <dbReference type="NCBI Taxonomy" id="2933566"/>
    <lineage>
        <taxon>Bacteria</taxon>
        <taxon>Pseudomonadati</taxon>
        <taxon>Pseudomonadota</taxon>
        <taxon>Alphaproteobacteria</taxon>
        <taxon>Sphingomonadales</taxon>
        <taxon>Sphingomonadaceae</taxon>
        <taxon>Sphingobium</taxon>
    </lineage>
</organism>
<evidence type="ECO:0000313" key="2">
    <source>
        <dbReference type="Proteomes" id="UP001203512"/>
    </source>
</evidence>
<reference evidence="1 2" key="1">
    <citation type="submission" date="2022-04" db="EMBL/GenBank/DDBJ databases">
        <authorList>
            <person name="Huq M.A."/>
        </authorList>
    </citation>
    <scope>NUCLEOTIDE SEQUENCE [LARGE SCALE GENOMIC DNA]</scope>
    <source>
        <strain evidence="1 2">MAH-33</strain>
    </source>
</reference>
<dbReference type="InterPro" id="IPR011990">
    <property type="entry name" value="TPR-like_helical_dom_sf"/>
</dbReference>
<dbReference type="Proteomes" id="UP001203512">
    <property type="component" value="Unassembled WGS sequence"/>
</dbReference>
<dbReference type="Pfam" id="PF13428">
    <property type="entry name" value="TPR_14"/>
    <property type="match status" value="1"/>
</dbReference>
<dbReference type="EMBL" id="JALKHS010000006">
    <property type="protein sequence ID" value="MCK0531659.1"/>
    <property type="molecule type" value="Genomic_DNA"/>
</dbReference>
<proteinExistence type="predicted"/>
<evidence type="ECO:0000313" key="1">
    <source>
        <dbReference type="EMBL" id="MCK0531659.1"/>
    </source>
</evidence>
<dbReference type="RefSeq" id="WP_247231212.1">
    <property type="nucleotide sequence ID" value="NZ_JALKHS010000006.1"/>
</dbReference>
<accession>A0ABT0DXB5</accession>
<keyword evidence="2" id="KW-1185">Reference proteome</keyword>
<name>A0ABT0DXB5_9SPHN</name>
<gene>
    <name evidence="1" type="ORF">MU848_08720</name>
</gene>
<dbReference type="Gene3D" id="1.25.40.10">
    <property type="entry name" value="Tetratricopeptide repeat domain"/>
    <property type="match status" value="1"/>
</dbReference>
<protein>
    <submittedName>
        <fullName evidence="1">Tetratricopeptide repeat protein</fullName>
    </submittedName>
</protein>
<comment type="caution">
    <text evidence="1">The sequence shown here is derived from an EMBL/GenBank/DDBJ whole genome shotgun (WGS) entry which is preliminary data.</text>
</comment>
<sequence length="215" mass="22747">MNGWLIAAAFAFCLMAFLIAVGRIPRMSWELTAAAVLLGLAGYAWQGSPGLPGQPKMASASTDRGQFDEQLAERRRGMAERYGKAGQWLMLSDGLGRQGKTKEAANVLLAGLKQTPDDPNLWLGLGNALIAHAGGVVSPSADFAYRRAMTLDPDAPAPPYFYGLALVRAGQLQAAKELWAPLAARAPEGSEIKAELELSIARIDAMLAAGTPVAQ</sequence>